<feature type="domain" description="PPIase FKBP-type" evidence="7">
    <location>
        <begin position="183"/>
        <end position="270"/>
    </location>
</feature>
<accession>A0A7S0UZ28</accession>
<feature type="compositionally biased region" description="Basic and acidic residues" evidence="6">
    <location>
        <begin position="126"/>
        <end position="141"/>
    </location>
</feature>
<dbReference type="PANTHER" id="PTHR43811">
    <property type="entry name" value="FKBP-TYPE PEPTIDYL-PROLYL CIS-TRANS ISOMERASE FKPA"/>
    <property type="match status" value="1"/>
</dbReference>
<evidence type="ECO:0000256" key="5">
    <source>
        <dbReference type="PROSITE-ProRule" id="PRU00277"/>
    </source>
</evidence>
<evidence type="ECO:0000259" key="7">
    <source>
        <dbReference type="PROSITE" id="PS50059"/>
    </source>
</evidence>
<dbReference type="Gene3D" id="3.10.50.40">
    <property type="match status" value="1"/>
</dbReference>
<dbReference type="Pfam" id="PF00254">
    <property type="entry name" value="FKBP_C"/>
    <property type="match status" value="1"/>
</dbReference>
<evidence type="ECO:0000256" key="6">
    <source>
        <dbReference type="SAM" id="MobiDB-lite"/>
    </source>
</evidence>
<gene>
    <name evidence="8" type="ORF">PPAR00522_LOCUS6398</name>
</gene>
<reference evidence="8" key="1">
    <citation type="submission" date="2021-01" db="EMBL/GenBank/DDBJ databases">
        <authorList>
            <person name="Corre E."/>
            <person name="Pelletier E."/>
            <person name="Niang G."/>
            <person name="Scheremetjew M."/>
            <person name="Finn R."/>
            <person name="Kale V."/>
            <person name="Holt S."/>
            <person name="Cochrane G."/>
            <person name="Meng A."/>
            <person name="Brown T."/>
            <person name="Cohen L."/>
        </authorList>
    </citation>
    <scope>NUCLEOTIDE SEQUENCE</scope>
    <source>
        <strain evidence="8">SAG 63-3</strain>
    </source>
</reference>
<evidence type="ECO:0000256" key="4">
    <source>
        <dbReference type="ARBA" id="ARBA00023235"/>
    </source>
</evidence>
<dbReference type="InterPro" id="IPR001179">
    <property type="entry name" value="PPIase_FKBP_dom"/>
</dbReference>
<dbReference type="AlphaFoldDB" id="A0A7S0UZ28"/>
<feature type="region of interest" description="Disordered" evidence="6">
    <location>
        <begin position="25"/>
        <end position="151"/>
    </location>
</feature>
<dbReference type="EC" id="5.2.1.8" evidence="2 5"/>
<evidence type="ECO:0000256" key="2">
    <source>
        <dbReference type="ARBA" id="ARBA00013194"/>
    </source>
</evidence>
<dbReference type="InterPro" id="IPR023566">
    <property type="entry name" value="PPIase_Fpr3/Fpr4-like"/>
</dbReference>
<dbReference type="PANTHER" id="PTHR43811:SF19">
    <property type="entry name" value="39 KDA FK506-BINDING NUCLEAR PROTEIN"/>
    <property type="match status" value="1"/>
</dbReference>
<dbReference type="SUPFAM" id="SSF54534">
    <property type="entry name" value="FKBP-like"/>
    <property type="match status" value="1"/>
</dbReference>
<organism evidence="8">
    <name type="scientific">Polytomella parva</name>
    <dbReference type="NCBI Taxonomy" id="51329"/>
    <lineage>
        <taxon>Eukaryota</taxon>
        <taxon>Viridiplantae</taxon>
        <taxon>Chlorophyta</taxon>
        <taxon>core chlorophytes</taxon>
        <taxon>Chlorophyceae</taxon>
        <taxon>CS clade</taxon>
        <taxon>Chlamydomonadales</taxon>
        <taxon>Chlamydomonadaceae</taxon>
        <taxon>Polytomella</taxon>
    </lineage>
</organism>
<keyword evidence="4 5" id="KW-0413">Isomerase</keyword>
<comment type="catalytic activity">
    <reaction evidence="1 5">
        <text>[protein]-peptidylproline (omega=180) = [protein]-peptidylproline (omega=0)</text>
        <dbReference type="Rhea" id="RHEA:16237"/>
        <dbReference type="Rhea" id="RHEA-COMP:10747"/>
        <dbReference type="Rhea" id="RHEA-COMP:10748"/>
        <dbReference type="ChEBI" id="CHEBI:83833"/>
        <dbReference type="ChEBI" id="CHEBI:83834"/>
        <dbReference type="EC" id="5.2.1.8"/>
    </reaction>
</comment>
<dbReference type="GO" id="GO:0003755">
    <property type="term" value="F:peptidyl-prolyl cis-trans isomerase activity"/>
    <property type="evidence" value="ECO:0007669"/>
    <property type="project" value="UniProtKB-KW"/>
</dbReference>
<sequence length="272" mass="29638">MYEDEDEEMFFKNKKPSVIIEEVTSDDECNINKPGQIKAIMPPPASPVSKKAAESKKDQKKKDSDKPVEKPAEKASPKPSEKSVDKTPAAPAEKVVDNKVKKETPVNASTKRPAVDAPSPQQPKKQNTEQKKEAKKSDVAEPAKTNAAGEVKATAKNVRKWENGFQYEELIVGPANGKKANQGNRVSVRYVGSLKSNGKVFDRTTGKPFSFRLGVGEVIKGWDVGVNGMRVGDKRRLTIPPQMAYGSSGAPPTIPPNATLVFDVELVDVKNK</sequence>
<proteinExistence type="predicted"/>
<evidence type="ECO:0000256" key="3">
    <source>
        <dbReference type="ARBA" id="ARBA00023110"/>
    </source>
</evidence>
<dbReference type="PIRSF" id="PIRSF001473">
    <property type="entry name" value="FK506-bp_FPR3"/>
    <property type="match status" value="1"/>
</dbReference>
<dbReference type="FunFam" id="3.10.50.40:FF:000006">
    <property type="entry name" value="Peptidyl-prolyl cis-trans isomerase"/>
    <property type="match status" value="1"/>
</dbReference>
<dbReference type="PROSITE" id="PS50059">
    <property type="entry name" value="FKBP_PPIASE"/>
    <property type="match status" value="1"/>
</dbReference>
<feature type="compositionally biased region" description="Basic and acidic residues" evidence="6">
    <location>
        <begin position="51"/>
        <end position="85"/>
    </location>
</feature>
<dbReference type="EMBL" id="HBFM01010069">
    <property type="protein sequence ID" value="CAD8769999.1"/>
    <property type="molecule type" value="Transcribed_RNA"/>
</dbReference>
<name>A0A7S0UZ28_9CHLO</name>
<evidence type="ECO:0000256" key="1">
    <source>
        <dbReference type="ARBA" id="ARBA00000971"/>
    </source>
</evidence>
<feature type="compositionally biased region" description="Basic and acidic residues" evidence="6">
    <location>
        <begin position="94"/>
        <end position="104"/>
    </location>
</feature>
<protein>
    <recommendedName>
        <fullName evidence="2 5">peptidylprolyl isomerase</fullName>
        <ecNumber evidence="2 5">5.2.1.8</ecNumber>
    </recommendedName>
</protein>
<dbReference type="InterPro" id="IPR046357">
    <property type="entry name" value="PPIase_dom_sf"/>
</dbReference>
<evidence type="ECO:0000313" key="8">
    <source>
        <dbReference type="EMBL" id="CAD8769999.1"/>
    </source>
</evidence>
<keyword evidence="3 5" id="KW-0697">Rotamase</keyword>